<dbReference type="RefSeq" id="WP_186408059.1">
    <property type="nucleotide sequence ID" value="NZ_FLQX01000130.1"/>
</dbReference>
<dbReference type="Proteomes" id="UP000199169">
    <property type="component" value="Unassembled WGS sequence"/>
</dbReference>
<evidence type="ECO:0000256" key="1">
    <source>
        <dbReference type="SAM" id="MobiDB-lite"/>
    </source>
</evidence>
<evidence type="ECO:0000313" key="2">
    <source>
        <dbReference type="EMBL" id="SBT08091.1"/>
    </source>
</evidence>
<feature type="compositionally biased region" description="Basic and acidic residues" evidence="1">
    <location>
        <begin position="37"/>
        <end position="50"/>
    </location>
</feature>
<accession>A0A1A8XTM5</accession>
<feature type="region of interest" description="Disordered" evidence="1">
    <location>
        <begin position="28"/>
        <end position="51"/>
    </location>
</feature>
<keyword evidence="3" id="KW-1185">Reference proteome</keyword>
<name>A0A1A8XTM5_9PROT</name>
<gene>
    <name evidence="2" type="ORF">ACCAA_520021</name>
</gene>
<dbReference type="EMBL" id="FLQX01000130">
    <property type="protein sequence ID" value="SBT08091.1"/>
    <property type="molecule type" value="Genomic_DNA"/>
</dbReference>
<dbReference type="AlphaFoldDB" id="A0A1A8XTM5"/>
<protein>
    <submittedName>
        <fullName evidence="2">Uncharacterized protein</fullName>
    </submittedName>
</protein>
<sequence>MPAGTLDRRQFFRVVVFSIGEPATRRRRRQRRAVLGGDHRQVVPGRRRDSVPAADRAYRGLVGASGCRQAAVHAIGADSLALIVGKLALLGSRVCSSLVVRRGLRLRDRRSLPRGDNGASVGQCLVAIAGKRCQVEDEAAHWRPIGLTVAWSGPRVAGRQRFPLEASAIWP</sequence>
<organism evidence="2 3">
    <name type="scientific">Candidatus Accumulibacter aalborgensis</name>
    <dbReference type="NCBI Taxonomy" id="1860102"/>
    <lineage>
        <taxon>Bacteria</taxon>
        <taxon>Pseudomonadati</taxon>
        <taxon>Pseudomonadota</taxon>
        <taxon>Betaproteobacteria</taxon>
        <taxon>Candidatus Accumulibacter</taxon>
    </lineage>
</organism>
<reference evidence="2 3" key="1">
    <citation type="submission" date="2016-06" db="EMBL/GenBank/DDBJ databases">
        <authorList>
            <person name="Kjaerup R.B."/>
            <person name="Dalgaard T.S."/>
            <person name="Juul-Madsen H.R."/>
        </authorList>
    </citation>
    <scope>NUCLEOTIDE SEQUENCE [LARGE SCALE GENOMIC DNA]</scope>
    <source>
        <strain evidence="2">3</strain>
    </source>
</reference>
<evidence type="ECO:0000313" key="3">
    <source>
        <dbReference type="Proteomes" id="UP000199169"/>
    </source>
</evidence>
<proteinExistence type="predicted"/>